<keyword evidence="2" id="KW-0238">DNA-binding</keyword>
<dbReference type="InterPro" id="IPR011008">
    <property type="entry name" value="Dimeric_a/b-barrel"/>
</dbReference>
<dbReference type="GO" id="GO:0043565">
    <property type="term" value="F:sequence-specific DNA binding"/>
    <property type="evidence" value="ECO:0007669"/>
    <property type="project" value="TreeGrafter"/>
</dbReference>
<evidence type="ECO:0000313" key="3">
    <source>
        <dbReference type="Proteomes" id="UP000294963"/>
    </source>
</evidence>
<evidence type="ECO:0000313" key="2">
    <source>
        <dbReference type="EMBL" id="TCM65790.1"/>
    </source>
</evidence>
<sequence>MNVFKHIDEIDKACALALLENPRGSWRELSLACKIPEKKLARRINSLLENQDICIVAELNPVMANQGITVHVWIEVVSGKADHLAESLVQLAEVRVLFLTTGQADLFVEVGLSKSTDISNWVNHHVRCNADIKSVRTQVMLKPFTWAQHCKNKSDQSHLNSPQRQLSAEERQLIDLLSVDARLSIKYLSEQLQLSEHRTQKMLSDLQAEGAYAIRMYLDPSLVGLNTECVVQINVQPQHAEQIALHLANLPHTRCLFGMNGESQIFWHVVCQDLSDLWQLTTEELGQLEGVISCNSNMVIGAYKRAGFMRKGLKLHFDQLI</sequence>
<dbReference type="PANTHER" id="PTHR30154">
    <property type="entry name" value="LEUCINE-RESPONSIVE REGULATORY PROTEIN"/>
    <property type="match status" value="1"/>
</dbReference>
<reference evidence="2 3" key="1">
    <citation type="submission" date="2019-03" db="EMBL/GenBank/DDBJ databases">
        <title>Genomic analyses of the natural microbiome of Caenorhabditis elegans.</title>
        <authorList>
            <person name="Samuel B."/>
        </authorList>
    </citation>
    <scope>NUCLEOTIDE SEQUENCE [LARGE SCALE GENOMIC DNA]</scope>
    <source>
        <strain evidence="2 3">JUb89</strain>
    </source>
</reference>
<dbReference type="Gene3D" id="3.30.70.920">
    <property type="match status" value="2"/>
</dbReference>
<proteinExistence type="predicted"/>
<comment type="caution">
    <text evidence="2">The sequence shown here is derived from an EMBL/GenBank/DDBJ whole genome shotgun (WGS) entry which is preliminary data.</text>
</comment>
<dbReference type="InterPro" id="IPR019887">
    <property type="entry name" value="Tscrpt_reg_AsnC/Lrp_C"/>
</dbReference>
<dbReference type="SMART" id="SM00344">
    <property type="entry name" value="HTH_ASNC"/>
    <property type="match status" value="2"/>
</dbReference>
<dbReference type="InterPro" id="IPR019888">
    <property type="entry name" value="Tscrpt_reg_AsnC-like"/>
</dbReference>
<protein>
    <submittedName>
        <fullName evidence="2">DNA-binding Lrp family transcriptional regulator</fullName>
    </submittedName>
</protein>
<dbReference type="Pfam" id="PF01037">
    <property type="entry name" value="AsnC_trans_reg"/>
    <property type="match status" value="2"/>
</dbReference>
<keyword evidence="3" id="KW-1185">Reference proteome</keyword>
<dbReference type="PANTHER" id="PTHR30154:SF34">
    <property type="entry name" value="TRANSCRIPTIONAL REGULATOR AZLB"/>
    <property type="match status" value="1"/>
</dbReference>
<dbReference type="Proteomes" id="UP000294963">
    <property type="component" value="Unassembled WGS sequence"/>
</dbReference>
<organism evidence="2 3">
    <name type="scientific">Acinetobacter calcoaceticus</name>
    <dbReference type="NCBI Taxonomy" id="471"/>
    <lineage>
        <taxon>Bacteria</taxon>
        <taxon>Pseudomonadati</taxon>
        <taxon>Pseudomonadota</taxon>
        <taxon>Gammaproteobacteria</taxon>
        <taxon>Moraxellales</taxon>
        <taxon>Moraxellaceae</taxon>
        <taxon>Acinetobacter</taxon>
        <taxon>Acinetobacter calcoaceticus/baumannii complex</taxon>
    </lineage>
</organism>
<dbReference type="EMBL" id="SLVJ01000014">
    <property type="protein sequence ID" value="TCM65790.1"/>
    <property type="molecule type" value="Genomic_DNA"/>
</dbReference>
<feature type="domain" description="Transcription regulator AsnC/Lrp ligand binding" evidence="1">
    <location>
        <begin position="72"/>
        <end position="142"/>
    </location>
</feature>
<name>A0A4R1XTQ8_ACICA</name>
<dbReference type="SUPFAM" id="SSF54909">
    <property type="entry name" value="Dimeric alpha+beta barrel"/>
    <property type="match status" value="2"/>
</dbReference>
<dbReference type="AlphaFoldDB" id="A0A4R1XTQ8"/>
<accession>A0A4R1XTQ8</accession>
<gene>
    <name evidence="2" type="ORF">EC844_11427</name>
</gene>
<dbReference type="GO" id="GO:0005829">
    <property type="term" value="C:cytosol"/>
    <property type="evidence" value="ECO:0007669"/>
    <property type="project" value="TreeGrafter"/>
</dbReference>
<dbReference type="GO" id="GO:0043200">
    <property type="term" value="P:response to amino acid"/>
    <property type="evidence" value="ECO:0007669"/>
    <property type="project" value="TreeGrafter"/>
</dbReference>
<feature type="domain" description="Transcription regulator AsnC/Lrp ligand binding" evidence="1">
    <location>
        <begin position="231"/>
        <end position="300"/>
    </location>
</feature>
<evidence type="ECO:0000259" key="1">
    <source>
        <dbReference type="Pfam" id="PF01037"/>
    </source>
</evidence>